<dbReference type="SUPFAM" id="SSF47240">
    <property type="entry name" value="Ferritin-like"/>
    <property type="match status" value="1"/>
</dbReference>
<dbReference type="RefSeq" id="WP_380021729.1">
    <property type="nucleotide sequence ID" value="NZ_JBHSHD010000010.1"/>
</dbReference>
<evidence type="ECO:0000313" key="1">
    <source>
        <dbReference type="EMBL" id="MFC4821450.1"/>
    </source>
</evidence>
<dbReference type="Proteomes" id="UP001595886">
    <property type="component" value="Unassembled WGS sequence"/>
</dbReference>
<evidence type="ECO:0000313" key="2">
    <source>
        <dbReference type="Proteomes" id="UP001595886"/>
    </source>
</evidence>
<comment type="caution">
    <text evidence="1">The sequence shown here is derived from an EMBL/GenBank/DDBJ whole genome shotgun (WGS) entry which is preliminary data.</text>
</comment>
<reference evidence="2" key="1">
    <citation type="journal article" date="2019" name="Int. J. Syst. Evol. Microbiol.">
        <title>The Global Catalogue of Microorganisms (GCM) 10K type strain sequencing project: providing services to taxonomists for standard genome sequencing and annotation.</title>
        <authorList>
            <consortium name="The Broad Institute Genomics Platform"/>
            <consortium name="The Broad Institute Genome Sequencing Center for Infectious Disease"/>
            <person name="Wu L."/>
            <person name="Ma J."/>
        </authorList>
    </citation>
    <scope>NUCLEOTIDE SEQUENCE [LARGE SCALE GENOMIC DNA]</scope>
    <source>
        <strain evidence="2">CCUG 30340</strain>
    </source>
</reference>
<dbReference type="EMBL" id="JBHSHD010000010">
    <property type="protein sequence ID" value="MFC4821450.1"/>
    <property type="molecule type" value="Genomic_DNA"/>
</dbReference>
<dbReference type="InterPro" id="IPR012348">
    <property type="entry name" value="RNR-like"/>
</dbReference>
<proteinExistence type="predicted"/>
<dbReference type="InterPro" id="IPR009078">
    <property type="entry name" value="Ferritin-like_SF"/>
</dbReference>
<organism evidence="1 2">
    <name type="scientific">Dokdonella ginsengisoli</name>
    <dbReference type="NCBI Taxonomy" id="363846"/>
    <lineage>
        <taxon>Bacteria</taxon>
        <taxon>Pseudomonadati</taxon>
        <taxon>Pseudomonadota</taxon>
        <taxon>Gammaproteobacteria</taxon>
        <taxon>Lysobacterales</taxon>
        <taxon>Rhodanobacteraceae</taxon>
        <taxon>Dokdonella</taxon>
    </lineage>
</organism>
<dbReference type="CDD" id="cd00657">
    <property type="entry name" value="Ferritin_like"/>
    <property type="match status" value="1"/>
</dbReference>
<sequence length="273" mass="32027">MSYAQPLPWTLENIGFDRIEIERIRPNEDLFFLLTSSSFVESGSDLYTRNLIDHFDGDAELQGWLADHWEQEELQHGRALAAYVRRVWPEFDWDGGFKAFWDEYGAVCTAAQLEDSRGLELAARCVVETGTASLYRALNAIAEEPVLRALTDQIRKDEVRHYKHFYQHFTRYRERESIGRFRVFRTVLKRVLEIRDEDSDIALRHVFVARYPERAADKAECDRVTSRARDLLRRHIPADMTVKMLLKPLDLPARLLRTLETPLARLTERLFLN</sequence>
<keyword evidence="2" id="KW-1185">Reference proteome</keyword>
<accession>A0ABV9QXV1</accession>
<gene>
    <name evidence="1" type="ORF">ACFO6Q_14040</name>
</gene>
<dbReference type="Gene3D" id="1.10.620.20">
    <property type="entry name" value="Ribonucleotide Reductase, subunit A"/>
    <property type="match status" value="1"/>
</dbReference>
<name>A0ABV9QXV1_9GAMM</name>
<protein>
    <submittedName>
        <fullName evidence="1">Ferritin-like domain-containing protein</fullName>
    </submittedName>
</protein>